<dbReference type="GO" id="GO:0046872">
    <property type="term" value="F:metal ion binding"/>
    <property type="evidence" value="ECO:0007669"/>
    <property type="project" value="UniProtKB-KW"/>
</dbReference>
<evidence type="ECO:0000256" key="7">
    <source>
        <dbReference type="ARBA" id="ARBA00042761"/>
    </source>
</evidence>
<dbReference type="GO" id="GO:0006139">
    <property type="term" value="P:nucleobase-containing compound metabolic process"/>
    <property type="evidence" value="ECO:0007669"/>
    <property type="project" value="InterPro"/>
</dbReference>
<dbReference type="CDD" id="cd06141">
    <property type="entry name" value="WRN_exo"/>
    <property type="match status" value="1"/>
</dbReference>
<dbReference type="Pfam" id="PF01612">
    <property type="entry name" value="DNA_pol_A_exo1"/>
    <property type="match status" value="1"/>
</dbReference>
<evidence type="ECO:0000313" key="9">
    <source>
        <dbReference type="EMBL" id="RKD90139.1"/>
    </source>
</evidence>
<name>A0A419W3W1_9BACT</name>
<dbReference type="PANTHER" id="PTHR13620:SF109">
    <property type="entry name" value="3'-5' EXONUCLEASE"/>
    <property type="match status" value="1"/>
</dbReference>
<dbReference type="InterPro" id="IPR051132">
    <property type="entry name" value="3-5_Exonuclease_domain"/>
</dbReference>
<evidence type="ECO:0000313" key="10">
    <source>
        <dbReference type="Proteomes" id="UP000283387"/>
    </source>
</evidence>
<organism evidence="9 10">
    <name type="scientific">Mangrovibacterium diazotrophicum</name>
    <dbReference type="NCBI Taxonomy" id="1261403"/>
    <lineage>
        <taxon>Bacteria</taxon>
        <taxon>Pseudomonadati</taxon>
        <taxon>Bacteroidota</taxon>
        <taxon>Bacteroidia</taxon>
        <taxon>Marinilabiliales</taxon>
        <taxon>Prolixibacteraceae</taxon>
        <taxon>Mangrovibacterium</taxon>
    </lineage>
</organism>
<dbReference type="SMART" id="SM00474">
    <property type="entry name" value="35EXOc"/>
    <property type="match status" value="1"/>
</dbReference>
<proteinExistence type="predicted"/>
<evidence type="ECO:0000259" key="8">
    <source>
        <dbReference type="SMART" id="SM00474"/>
    </source>
</evidence>
<dbReference type="PANTHER" id="PTHR13620">
    <property type="entry name" value="3-5 EXONUCLEASE"/>
    <property type="match status" value="1"/>
</dbReference>
<dbReference type="OrthoDB" id="9793333at2"/>
<evidence type="ECO:0000256" key="5">
    <source>
        <dbReference type="ARBA" id="ARBA00022842"/>
    </source>
</evidence>
<dbReference type="EMBL" id="RAPN01000001">
    <property type="protein sequence ID" value="RKD90139.1"/>
    <property type="molecule type" value="Genomic_DNA"/>
</dbReference>
<dbReference type="SUPFAM" id="SSF53098">
    <property type="entry name" value="Ribonuclease H-like"/>
    <property type="match status" value="1"/>
</dbReference>
<keyword evidence="5" id="KW-0460">Magnesium</keyword>
<dbReference type="GO" id="GO:0008408">
    <property type="term" value="F:3'-5' exonuclease activity"/>
    <property type="evidence" value="ECO:0007669"/>
    <property type="project" value="InterPro"/>
</dbReference>
<evidence type="ECO:0000256" key="1">
    <source>
        <dbReference type="ARBA" id="ARBA00022722"/>
    </source>
</evidence>
<dbReference type="AlphaFoldDB" id="A0A419W3W1"/>
<keyword evidence="10" id="KW-1185">Reference proteome</keyword>
<keyword evidence="2" id="KW-0479">Metal-binding</keyword>
<keyword evidence="1" id="KW-0540">Nuclease</keyword>
<dbReference type="InterPro" id="IPR036397">
    <property type="entry name" value="RNaseH_sf"/>
</dbReference>
<evidence type="ECO:0000256" key="2">
    <source>
        <dbReference type="ARBA" id="ARBA00022723"/>
    </source>
</evidence>
<evidence type="ECO:0000256" key="3">
    <source>
        <dbReference type="ARBA" id="ARBA00022801"/>
    </source>
</evidence>
<reference evidence="9 10" key="1">
    <citation type="submission" date="2018-09" db="EMBL/GenBank/DDBJ databases">
        <title>Genomic Encyclopedia of Archaeal and Bacterial Type Strains, Phase II (KMG-II): from individual species to whole genera.</title>
        <authorList>
            <person name="Goeker M."/>
        </authorList>
    </citation>
    <scope>NUCLEOTIDE SEQUENCE [LARGE SCALE GENOMIC DNA]</scope>
    <source>
        <strain evidence="9 10">DSM 27148</strain>
    </source>
</reference>
<dbReference type="InterPro" id="IPR002562">
    <property type="entry name" value="3'-5'_exonuclease_dom"/>
</dbReference>
<protein>
    <recommendedName>
        <fullName evidence="6">3'-5' exonuclease</fullName>
    </recommendedName>
    <alternativeName>
        <fullName evidence="7">Werner Syndrome-like exonuclease</fullName>
    </alternativeName>
</protein>
<dbReference type="Proteomes" id="UP000283387">
    <property type="component" value="Unassembled WGS sequence"/>
</dbReference>
<dbReference type="Gene3D" id="3.30.420.10">
    <property type="entry name" value="Ribonuclease H-like superfamily/Ribonuclease H"/>
    <property type="match status" value="1"/>
</dbReference>
<keyword evidence="3" id="KW-0378">Hydrolase</keyword>
<feature type="domain" description="3'-5' exonuclease" evidence="8">
    <location>
        <begin position="23"/>
        <end position="192"/>
    </location>
</feature>
<dbReference type="InterPro" id="IPR012337">
    <property type="entry name" value="RNaseH-like_sf"/>
</dbReference>
<comment type="caution">
    <text evidence="9">The sequence shown here is derived from an EMBL/GenBank/DDBJ whole genome shotgun (WGS) entry which is preliminary data.</text>
</comment>
<dbReference type="GO" id="GO:0003676">
    <property type="term" value="F:nucleic acid binding"/>
    <property type="evidence" value="ECO:0007669"/>
    <property type="project" value="InterPro"/>
</dbReference>
<dbReference type="RefSeq" id="WP_120271569.1">
    <property type="nucleotide sequence ID" value="NZ_RAPN01000001.1"/>
</dbReference>
<evidence type="ECO:0000256" key="6">
    <source>
        <dbReference type="ARBA" id="ARBA00040531"/>
    </source>
</evidence>
<sequence length="192" mass="21426">MFQESITKEELDDLPQKAFDGEITVVDNFAQLKEAVSYLSQSEVLGFDTETKPSFKRGQVNKVALLQLSNSERAFLFQLHKVGLPDDLKTLLSDSNILKVGVAIRDDVKALQRLSHFKAAGFVELQEKVKGFGIQDFSLKKIAGIVLGVRISKSQRLTNWEADNLSEGQQTYAATDAWVAHEIFYSLTEAQS</sequence>
<gene>
    <name evidence="9" type="ORF">BC643_0475</name>
</gene>
<keyword evidence="4 9" id="KW-0269">Exonuclease</keyword>
<accession>A0A419W3W1</accession>
<evidence type="ECO:0000256" key="4">
    <source>
        <dbReference type="ARBA" id="ARBA00022839"/>
    </source>
</evidence>